<dbReference type="CTD" id="6748871"/>
<dbReference type="InterPro" id="IPR001590">
    <property type="entry name" value="Peptidase_M12B"/>
</dbReference>
<evidence type="ECO:0000313" key="13">
    <source>
        <dbReference type="Proteomes" id="UP000009022"/>
    </source>
</evidence>
<dbReference type="GO" id="GO:0006508">
    <property type="term" value="P:proteolysis"/>
    <property type="evidence" value="ECO:0000318"/>
    <property type="project" value="GO_Central"/>
</dbReference>
<comment type="subcellular location">
    <subcellularLocation>
        <location evidence="1">Membrane</location>
        <topology evidence="1">Single-pass membrane protein</topology>
    </subcellularLocation>
</comment>
<dbReference type="GO" id="GO:0016020">
    <property type="term" value="C:membrane"/>
    <property type="evidence" value="ECO:0007669"/>
    <property type="project" value="UniProtKB-SubCell"/>
</dbReference>
<dbReference type="Gene3D" id="3.40.390.10">
    <property type="entry name" value="Collagenase (Catalytic Domain)"/>
    <property type="match status" value="1"/>
</dbReference>
<dbReference type="eggNOG" id="KOG3607">
    <property type="taxonomic scope" value="Eukaryota"/>
</dbReference>
<dbReference type="PROSITE" id="PS50026">
    <property type="entry name" value="EGF_3"/>
    <property type="match status" value="1"/>
</dbReference>
<sequence>QDIVLDLRRNEELLTANFFHQLQAADGRGIILDHQIDGCFYHGVVKINGKVRAAISTCRGLNGLVQMMNQSYIIEPLKILDDNDHIVYDPKDSSRTMRSNRCELEDERSNEMPTDLISDDYYREFLKMARKKRNVYSDMKYIELLLVVDNRLAGQFQFENELIKNYVIQVANILDMGFKQLKVRIALTGLITWNVKDEIDVTPDTLGTLNRFSGYRSSQLEKYPNDNAQLLTGIDLAGGTVGMGFISTICMSNSVGISMAAQENPYFTAAITAHELGHNLGFQHDTDVRQCTCHGQISSTGCFMSAVLAGPLPTQFSSCSQQDLEESFSEGLGSCLFNIPTKLYTKPSCGNGFIEEGEQCDCGSVSECQDHCCNASTCMLAPHAACSTGPCCHQCQFQKRGELCREPVNDCDLAEYCSGHDSQCPSNIVKQTGIDCANGAGYCYDGACLTHDEQCKIVFGDNAQSGHGVCWYYVNTNGDSAGYCDKVNDNYIACAPQDVRCGKLQCQGDISHPVIGSSYVWTSTTLYGGGKEFTCISAVIDMGADVPDPGVITDGTKCDENKICLNHKCTSLSSLNIHHCSEQHCSNHGICNNLGHCHCDDGYAPPYCNTTGHGGSLDS</sequence>
<feature type="disulfide bond" evidence="7">
    <location>
        <begin position="599"/>
        <end position="608"/>
    </location>
</feature>
<evidence type="ECO:0000256" key="7">
    <source>
        <dbReference type="PROSITE-ProRule" id="PRU00076"/>
    </source>
</evidence>
<dbReference type="PRINTS" id="PR00289">
    <property type="entry name" value="DISINTEGRIN"/>
</dbReference>
<dbReference type="PROSITE" id="PS00427">
    <property type="entry name" value="DISINTEGRIN_1"/>
    <property type="match status" value="1"/>
</dbReference>
<dbReference type="KEGG" id="tad:TRIADDRAFT_1282"/>
<feature type="binding site" evidence="8">
    <location>
        <position position="274"/>
    </location>
    <ligand>
        <name>Zn(2+)</name>
        <dbReference type="ChEBI" id="CHEBI:29105"/>
        <note>catalytic</note>
    </ligand>
</feature>
<dbReference type="SMART" id="SM00608">
    <property type="entry name" value="ACR"/>
    <property type="match status" value="1"/>
</dbReference>
<keyword evidence="8" id="KW-0862">Zinc</keyword>
<dbReference type="InterPro" id="IPR018358">
    <property type="entry name" value="Disintegrin_CS"/>
</dbReference>
<dbReference type="OrthoDB" id="5951731at2759"/>
<evidence type="ECO:0000313" key="12">
    <source>
        <dbReference type="EMBL" id="EDV29259.1"/>
    </source>
</evidence>
<dbReference type="InterPro" id="IPR036436">
    <property type="entry name" value="Disintegrin_dom_sf"/>
</dbReference>
<gene>
    <name evidence="12" type="ORF">TRIADDRAFT_1282</name>
</gene>
<dbReference type="InterPro" id="IPR001762">
    <property type="entry name" value="Disintegrin_dom"/>
</dbReference>
<comment type="caution">
    <text evidence="7">Lacks conserved residue(s) required for the propagation of feature annotation.</text>
</comment>
<dbReference type="PANTHER" id="PTHR11905">
    <property type="entry name" value="ADAM A DISINTEGRIN AND METALLOPROTEASE DOMAIN"/>
    <property type="match status" value="1"/>
</dbReference>
<feature type="domain" description="EGF-like" evidence="9">
    <location>
        <begin position="576"/>
        <end position="609"/>
    </location>
</feature>
<dbReference type="GeneID" id="6748871"/>
<accession>B3RIV5</accession>
<evidence type="ECO:0000259" key="10">
    <source>
        <dbReference type="PROSITE" id="PS50214"/>
    </source>
</evidence>
<keyword evidence="5 7" id="KW-1015">Disulfide bond</keyword>
<evidence type="ECO:0000256" key="2">
    <source>
        <dbReference type="ARBA" id="ARBA00022692"/>
    </source>
</evidence>
<evidence type="ECO:0000259" key="9">
    <source>
        <dbReference type="PROSITE" id="PS50026"/>
    </source>
</evidence>
<dbReference type="GO" id="GO:0046872">
    <property type="term" value="F:metal ion binding"/>
    <property type="evidence" value="ECO:0007669"/>
    <property type="project" value="UniProtKB-KW"/>
</dbReference>
<dbReference type="OMA" id="SANCPGN"/>
<proteinExistence type="predicted"/>
<evidence type="ECO:0000259" key="11">
    <source>
        <dbReference type="PROSITE" id="PS50215"/>
    </source>
</evidence>
<dbReference type="Pfam" id="PF01421">
    <property type="entry name" value="Reprolysin"/>
    <property type="match status" value="1"/>
</dbReference>
<evidence type="ECO:0000256" key="5">
    <source>
        <dbReference type="ARBA" id="ARBA00023157"/>
    </source>
</evidence>
<dbReference type="SUPFAM" id="SSF55486">
    <property type="entry name" value="Metalloproteases ('zincins'), catalytic domain"/>
    <property type="match status" value="1"/>
</dbReference>
<dbReference type="InterPro" id="IPR024079">
    <property type="entry name" value="MetalloPept_cat_dom_sf"/>
</dbReference>
<keyword evidence="4" id="KW-0472">Membrane</keyword>
<feature type="disulfide bond" evidence="6">
    <location>
        <begin position="404"/>
        <end position="424"/>
    </location>
</feature>
<feature type="domain" description="Peptidase M12B" evidence="11">
    <location>
        <begin position="140"/>
        <end position="340"/>
    </location>
</feature>
<dbReference type="EMBL" id="DS985241">
    <property type="protein sequence ID" value="EDV29259.1"/>
    <property type="molecule type" value="Genomic_DNA"/>
</dbReference>
<keyword evidence="7" id="KW-0245">EGF-like domain</keyword>
<dbReference type="SMART" id="SM00050">
    <property type="entry name" value="DISIN"/>
    <property type="match status" value="1"/>
</dbReference>
<dbReference type="RefSeq" id="XP_002108461.1">
    <property type="nucleotide sequence ID" value="XM_002108425.1"/>
</dbReference>
<dbReference type="Proteomes" id="UP000009022">
    <property type="component" value="Unassembled WGS sequence"/>
</dbReference>
<reference evidence="12 13" key="1">
    <citation type="journal article" date="2008" name="Nature">
        <title>The Trichoplax genome and the nature of placozoans.</title>
        <authorList>
            <person name="Srivastava M."/>
            <person name="Begovic E."/>
            <person name="Chapman J."/>
            <person name="Putnam N.H."/>
            <person name="Hellsten U."/>
            <person name="Kawashima T."/>
            <person name="Kuo A."/>
            <person name="Mitros T."/>
            <person name="Salamov A."/>
            <person name="Carpenter M.L."/>
            <person name="Signorovitch A.Y."/>
            <person name="Moreno M.A."/>
            <person name="Kamm K."/>
            <person name="Grimwood J."/>
            <person name="Schmutz J."/>
            <person name="Shapiro H."/>
            <person name="Grigoriev I.V."/>
            <person name="Buss L.W."/>
            <person name="Schierwater B."/>
            <person name="Dellaporta S.L."/>
            <person name="Rokhsar D.S."/>
        </authorList>
    </citation>
    <scope>NUCLEOTIDE SEQUENCE [LARGE SCALE GENOMIC DNA]</scope>
    <source>
        <strain evidence="12 13">Grell-BS-1999</strain>
    </source>
</reference>
<dbReference type="PhylomeDB" id="B3RIV5"/>
<evidence type="ECO:0000256" key="4">
    <source>
        <dbReference type="ARBA" id="ARBA00023136"/>
    </source>
</evidence>
<dbReference type="AlphaFoldDB" id="B3RIV5"/>
<dbReference type="FunCoup" id="B3RIV5">
    <property type="interactions" value="613"/>
</dbReference>
<dbReference type="InterPro" id="IPR034027">
    <property type="entry name" value="Reprolysin_adamalysin"/>
</dbReference>
<keyword evidence="13" id="KW-1185">Reference proteome</keyword>
<dbReference type="Pfam" id="PF00200">
    <property type="entry name" value="Disintegrin"/>
    <property type="match status" value="1"/>
</dbReference>
<keyword evidence="8" id="KW-0479">Metal-binding</keyword>
<name>B3RIV5_TRIAD</name>
<dbReference type="PROSITE" id="PS01186">
    <property type="entry name" value="EGF_2"/>
    <property type="match status" value="1"/>
</dbReference>
<dbReference type="HOGENOM" id="CLU_012714_6_1_1"/>
<dbReference type="PROSITE" id="PS50215">
    <property type="entry name" value="ADAM_MEPRO"/>
    <property type="match status" value="1"/>
</dbReference>
<dbReference type="FunFam" id="4.10.70.10:FF:000001">
    <property type="entry name" value="Disintegrin and metalloproteinase domain-containing protein 22"/>
    <property type="match status" value="1"/>
</dbReference>
<evidence type="ECO:0000256" key="6">
    <source>
        <dbReference type="PROSITE-ProRule" id="PRU00068"/>
    </source>
</evidence>
<dbReference type="GO" id="GO:0004222">
    <property type="term" value="F:metalloendopeptidase activity"/>
    <property type="evidence" value="ECO:0000318"/>
    <property type="project" value="GO_Central"/>
</dbReference>
<dbReference type="SUPFAM" id="SSF57552">
    <property type="entry name" value="Blood coagulation inhibitor (disintegrin)"/>
    <property type="match status" value="1"/>
</dbReference>
<organism evidence="12 13">
    <name type="scientific">Trichoplax adhaerens</name>
    <name type="common">Trichoplax reptans</name>
    <dbReference type="NCBI Taxonomy" id="10228"/>
    <lineage>
        <taxon>Eukaryota</taxon>
        <taxon>Metazoa</taxon>
        <taxon>Placozoa</taxon>
        <taxon>Uniplacotomia</taxon>
        <taxon>Trichoplacea</taxon>
        <taxon>Trichoplacidae</taxon>
        <taxon>Trichoplax</taxon>
    </lineage>
</organism>
<protein>
    <submittedName>
        <fullName evidence="12">Uncharacterized protein</fullName>
    </submittedName>
</protein>
<feature type="non-terminal residue" evidence="12">
    <location>
        <position position="619"/>
    </location>
</feature>
<feature type="active site" evidence="8">
    <location>
        <position position="275"/>
    </location>
</feature>
<evidence type="ECO:0000256" key="1">
    <source>
        <dbReference type="ARBA" id="ARBA00004167"/>
    </source>
</evidence>
<dbReference type="FunFam" id="3.40.390.10:FF:000002">
    <property type="entry name" value="Disintegrin and metalloproteinase domain-containing protein 22"/>
    <property type="match status" value="1"/>
</dbReference>
<feature type="binding site" evidence="8">
    <location>
        <position position="284"/>
    </location>
    <ligand>
        <name>Zn(2+)</name>
        <dbReference type="ChEBI" id="CHEBI:29105"/>
        <note>catalytic</note>
    </ligand>
</feature>
<dbReference type="PANTHER" id="PTHR11905:SF159">
    <property type="entry name" value="ADAM METALLOPROTEASE"/>
    <property type="match status" value="1"/>
</dbReference>
<feature type="domain" description="Disintegrin" evidence="10">
    <location>
        <begin position="346"/>
        <end position="432"/>
    </location>
</feature>
<feature type="binding site" evidence="8">
    <location>
        <position position="278"/>
    </location>
    <ligand>
        <name>Zn(2+)</name>
        <dbReference type="ChEBI" id="CHEBI:29105"/>
        <note>catalytic</note>
    </ligand>
</feature>
<feature type="non-terminal residue" evidence="12">
    <location>
        <position position="1"/>
    </location>
</feature>
<dbReference type="Gene3D" id="4.10.70.10">
    <property type="entry name" value="Disintegrin domain"/>
    <property type="match status" value="1"/>
</dbReference>
<keyword evidence="2" id="KW-0812">Transmembrane</keyword>
<dbReference type="InterPro" id="IPR000742">
    <property type="entry name" value="EGF"/>
</dbReference>
<dbReference type="InParanoid" id="B3RIV5"/>
<dbReference type="InterPro" id="IPR006586">
    <property type="entry name" value="ADAM_Cys-rich"/>
</dbReference>
<dbReference type="PROSITE" id="PS50214">
    <property type="entry name" value="DISINTEGRIN_2"/>
    <property type="match status" value="1"/>
</dbReference>
<evidence type="ECO:0000256" key="8">
    <source>
        <dbReference type="PROSITE-ProRule" id="PRU00276"/>
    </source>
</evidence>
<keyword evidence="3" id="KW-1133">Transmembrane helix</keyword>
<dbReference type="CDD" id="cd04269">
    <property type="entry name" value="ZnMc_adamalysin_II_like"/>
    <property type="match status" value="1"/>
</dbReference>
<dbReference type="Pfam" id="PF08516">
    <property type="entry name" value="ADAM_CR"/>
    <property type="match status" value="1"/>
</dbReference>
<evidence type="ECO:0000256" key="3">
    <source>
        <dbReference type="ARBA" id="ARBA00022989"/>
    </source>
</evidence>